<dbReference type="PANTHER" id="PTHR43280">
    <property type="entry name" value="ARAC-FAMILY TRANSCRIPTIONAL REGULATOR"/>
    <property type="match status" value="1"/>
</dbReference>
<dbReference type="InterPro" id="IPR049166">
    <property type="entry name" value="GH39_cat"/>
</dbReference>
<dbReference type="STRING" id="318464.IO99_16985"/>
<dbReference type="Gene3D" id="3.20.20.80">
    <property type="entry name" value="Glycosidases"/>
    <property type="match status" value="2"/>
</dbReference>
<dbReference type="PROSITE" id="PS00041">
    <property type="entry name" value="HTH_ARAC_FAMILY_1"/>
    <property type="match status" value="1"/>
</dbReference>
<dbReference type="GO" id="GO:0003700">
    <property type="term" value="F:DNA-binding transcription factor activity"/>
    <property type="evidence" value="ECO:0007669"/>
    <property type="project" value="InterPro"/>
</dbReference>
<evidence type="ECO:0000259" key="6">
    <source>
        <dbReference type="PROSITE" id="PS01124"/>
    </source>
</evidence>
<dbReference type="InterPro" id="IPR011051">
    <property type="entry name" value="RmlC_Cupin_sf"/>
</dbReference>
<evidence type="ECO:0000313" key="7">
    <source>
        <dbReference type="EMBL" id="KEZ85046.1"/>
    </source>
</evidence>
<name>A0A084J7W2_9CLOT</name>
<accession>A0A084J7W2</accession>
<dbReference type="Pfam" id="PF02311">
    <property type="entry name" value="AraC_binding"/>
    <property type="match status" value="1"/>
</dbReference>
<evidence type="ECO:0000313" key="8">
    <source>
        <dbReference type="Proteomes" id="UP000028542"/>
    </source>
</evidence>
<gene>
    <name evidence="7" type="ORF">IO99_16985</name>
</gene>
<dbReference type="SMART" id="SM00342">
    <property type="entry name" value="HTH_ARAC"/>
    <property type="match status" value="1"/>
</dbReference>
<dbReference type="eggNOG" id="COG1917">
    <property type="taxonomic scope" value="Bacteria"/>
</dbReference>
<dbReference type="RefSeq" id="WP_035135316.1">
    <property type="nucleotide sequence ID" value="NZ_JPMD01000047.1"/>
</dbReference>
<dbReference type="InterPro" id="IPR009057">
    <property type="entry name" value="Homeodomain-like_sf"/>
</dbReference>
<dbReference type="AlphaFoldDB" id="A0A084J7W2"/>
<dbReference type="GO" id="GO:0043565">
    <property type="term" value="F:sequence-specific DNA binding"/>
    <property type="evidence" value="ECO:0007669"/>
    <property type="project" value="InterPro"/>
</dbReference>
<dbReference type="PANTHER" id="PTHR43280:SF34">
    <property type="entry name" value="ARAC-FAMILY TRANSCRIPTIONAL REGULATOR"/>
    <property type="match status" value="1"/>
</dbReference>
<keyword evidence="8" id="KW-1185">Reference proteome</keyword>
<dbReference type="eggNOG" id="COG2207">
    <property type="taxonomic scope" value="Bacteria"/>
</dbReference>
<evidence type="ECO:0000256" key="5">
    <source>
        <dbReference type="ARBA" id="ARBA00023295"/>
    </source>
</evidence>
<protein>
    <submittedName>
        <fullName evidence="7">AraC family transcriptional regulator</fullName>
    </submittedName>
</protein>
<evidence type="ECO:0000256" key="4">
    <source>
        <dbReference type="ARBA" id="ARBA00023163"/>
    </source>
</evidence>
<dbReference type="EMBL" id="JPMD01000047">
    <property type="protein sequence ID" value="KEZ85046.1"/>
    <property type="molecule type" value="Genomic_DNA"/>
</dbReference>
<dbReference type="PROSITE" id="PS01124">
    <property type="entry name" value="HTH_ARAC_FAMILY_2"/>
    <property type="match status" value="1"/>
</dbReference>
<dbReference type="InterPro" id="IPR014710">
    <property type="entry name" value="RmlC-like_jellyroll"/>
</dbReference>
<dbReference type="Gene3D" id="2.60.40.1500">
    <property type="entry name" value="Glycosyl hydrolase domain, family 39"/>
    <property type="match status" value="1"/>
</dbReference>
<keyword evidence="4" id="KW-0804">Transcription</keyword>
<dbReference type="Gene3D" id="2.60.120.10">
    <property type="entry name" value="Jelly Rolls"/>
    <property type="match status" value="1"/>
</dbReference>
<keyword evidence="1" id="KW-0378">Hydrolase</keyword>
<dbReference type="InterPro" id="IPR003313">
    <property type="entry name" value="AraC-bd"/>
</dbReference>
<dbReference type="Proteomes" id="UP000028542">
    <property type="component" value="Unassembled WGS sequence"/>
</dbReference>
<dbReference type="Pfam" id="PF12833">
    <property type="entry name" value="HTH_18"/>
    <property type="match status" value="1"/>
</dbReference>
<evidence type="ECO:0000256" key="1">
    <source>
        <dbReference type="ARBA" id="ARBA00022801"/>
    </source>
</evidence>
<dbReference type="Pfam" id="PF01229">
    <property type="entry name" value="Glyco_hydro_39"/>
    <property type="match status" value="1"/>
</dbReference>
<dbReference type="SUPFAM" id="SSF51182">
    <property type="entry name" value="RmlC-like cupins"/>
    <property type="match status" value="1"/>
</dbReference>
<dbReference type="Gene3D" id="1.10.10.60">
    <property type="entry name" value="Homeodomain-like"/>
    <property type="match status" value="2"/>
</dbReference>
<evidence type="ECO:0000256" key="3">
    <source>
        <dbReference type="ARBA" id="ARBA00023125"/>
    </source>
</evidence>
<keyword evidence="2" id="KW-0805">Transcription regulation</keyword>
<proteinExistence type="predicted"/>
<dbReference type="InterPro" id="IPR018062">
    <property type="entry name" value="HTH_AraC-typ_CS"/>
</dbReference>
<keyword evidence="3" id="KW-0238">DNA-binding</keyword>
<dbReference type="SUPFAM" id="SSF51011">
    <property type="entry name" value="Glycosyl hydrolase domain"/>
    <property type="match status" value="1"/>
</dbReference>
<dbReference type="InterPro" id="IPR018060">
    <property type="entry name" value="HTH_AraC"/>
</dbReference>
<dbReference type="GO" id="GO:0016798">
    <property type="term" value="F:hydrolase activity, acting on glycosyl bonds"/>
    <property type="evidence" value="ECO:0007669"/>
    <property type="project" value="UniProtKB-KW"/>
</dbReference>
<keyword evidence="5" id="KW-0326">Glycosidase</keyword>
<feature type="domain" description="HTH araC/xylS-type" evidence="6">
    <location>
        <begin position="176"/>
        <end position="274"/>
    </location>
</feature>
<sequence>MHRQYINYSANMPVSISFNTIKNYPIHWHYCIEILYVIKGTINLYINTEKYVISENQIEIINIDEVHSIESDDPDNKVLIFQIDPYFFQKYYNDIENMFFYTNSSSKASQLGEEYEDLRVFLCQVLCETVQKQDNYDEEIEDILVKLLYHLINNFNYLIHEKQELKENKDQLQRYHSISKYIYNNYQNNITLKDISSNEYLSTHYLSREIKYATGYSFTDFLNLIRVEESIKLILDTDMTLSEISEEIGFSHTRYFNKHFKLHYKLTPLQFRKKYKSTPEVLEKLTKYITHPLEESLDEVIYYLEDYDRFNYEDKIHQLNINMENCIGEFDKNFNRIITIGDAFDLLIEDNKDTLEELQREMDFEYGRILNLFSTDMAIFPGSKFHNWNRAKDVLEFIEFLDIVPIIVLDMDSTYEEHINDINDESYEVASKNILPLKNSIDIHEDFKNILLSFMEYFSAIETLNYKNFRFEFSSTFPENLRTSIEEILIYNKLDFEEEPFMINNEVNNIYDTAYMIPFIIDNVVNHKGDLSFIRAFDVLDKQVNITNELFFGYPGLINDKGIKKPAFYAYSLLNKLGNTLVAKGDGYVVTKTNNQYEILLYTYHDKINDLISMASFSKLRGIKNATSKKLSLNITNIHSDINVTTYEINEKIGSSYNYWIDMGRPTRLNKDENGILHKASYPNIRFKYFKKSTVINILVTLKTYGATLVIINEVQKPIKIN</sequence>
<dbReference type="eggNOG" id="COG3664">
    <property type="taxonomic scope" value="Bacteria"/>
</dbReference>
<comment type="caution">
    <text evidence="7">The sequence shown here is derived from an EMBL/GenBank/DDBJ whole genome shotgun (WGS) entry which is preliminary data.</text>
</comment>
<organism evidence="7 8">
    <name type="scientific">Clostridium sulfidigenes</name>
    <dbReference type="NCBI Taxonomy" id="318464"/>
    <lineage>
        <taxon>Bacteria</taxon>
        <taxon>Bacillati</taxon>
        <taxon>Bacillota</taxon>
        <taxon>Clostridia</taxon>
        <taxon>Eubacteriales</taxon>
        <taxon>Clostridiaceae</taxon>
        <taxon>Clostridium</taxon>
    </lineage>
</organism>
<dbReference type="SUPFAM" id="SSF46689">
    <property type="entry name" value="Homeodomain-like"/>
    <property type="match status" value="1"/>
</dbReference>
<reference evidence="7 8" key="1">
    <citation type="submission" date="2014-07" db="EMBL/GenBank/DDBJ databases">
        <title>Draft genome of Clostridium sulfidigenes 113A isolated from sediments associated with methane hydrate from Krishna Godavari basin.</title>
        <authorList>
            <person name="Honkalas V.S."/>
            <person name="Dabir A.P."/>
            <person name="Arora P."/>
            <person name="Dhakephalkar P.K."/>
        </authorList>
    </citation>
    <scope>NUCLEOTIDE SEQUENCE [LARGE SCALE GENOMIC DNA]</scope>
    <source>
        <strain evidence="7 8">113A</strain>
    </source>
</reference>
<evidence type="ECO:0000256" key="2">
    <source>
        <dbReference type="ARBA" id="ARBA00023015"/>
    </source>
</evidence>